<keyword evidence="1" id="KW-0802">TPR repeat</keyword>
<name>A0A249LEW6_9ACTN</name>
<sequence length="176" mass="18699">MKKLTIAFLVLPIALLSMPSLNAADTGGGGGGTTMNTPTATPTPTPTPTATPTTAAVTKNLATELASIRKMIDDKNFAAALSALKIADQEFANNADINNLLGFSSRKLKQYKPAGVYYAKALKINPKHLGALEYQGELFVETKKIADAKKNLAKLKSLCGVTCEEYLDLKKVIGKK</sequence>
<dbReference type="EMBL" id="CP016782">
    <property type="protein sequence ID" value="ASY27642.1"/>
    <property type="molecule type" value="Genomic_DNA"/>
</dbReference>
<dbReference type="InterPro" id="IPR019734">
    <property type="entry name" value="TPR_rpt"/>
</dbReference>
<feature type="signal peptide" evidence="3">
    <location>
        <begin position="1"/>
        <end position="23"/>
    </location>
</feature>
<evidence type="ECO:0000256" key="1">
    <source>
        <dbReference type="PROSITE-ProRule" id="PRU00339"/>
    </source>
</evidence>
<gene>
    <name evidence="4" type="ORF">PHILAsVB114_03080</name>
</gene>
<dbReference type="InterPro" id="IPR011990">
    <property type="entry name" value="TPR-like_helical_dom_sf"/>
</dbReference>
<dbReference type="PROSITE" id="PS50005">
    <property type="entry name" value="TPR"/>
    <property type="match status" value="1"/>
</dbReference>
<feature type="chain" id="PRO_5012422299" evidence="3">
    <location>
        <begin position="24"/>
        <end position="176"/>
    </location>
</feature>
<dbReference type="Gene3D" id="1.25.40.10">
    <property type="entry name" value="Tetratricopeptide repeat domain"/>
    <property type="match status" value="1"/>
</dbReference>
<keyword evidence="3" id="KW-0732">Signal</keyword>
<proteinExistence type="predicted"/>
<dbReference type="Proteomes" id="UP000217221">
    <property type="component" value="Chromosome"/>
</dbReference>
<feature type="repeat" description="TPR" evidence="1">
    <location>
        <begin position="95"/>
        <end position="128"/>
    </location>
</feature>
<dbReference type="AlphaFoldDB" id="A0A249LEW6"/>
<reference evidence="4 5" key="1">
    <citation type="submission" date="2016-07" db="EMBL/GenBank/DDBJ databases">
        <title>High microdiversification within the ubiquitous acI lineage of Actinobacteria.</title>
        <authorList>
            <person name="Neuenschwander S.M."/>
            <person name="Salcher M."/>
            <person name="Ghai R."/>
            <person name="Pernthaler J."/>
        </authorList>
    </citation>
    <scope>NUCLEOTIDE SEQUENCE [LARGE SCALE GENOMIC DNA]</scope>
    <source>
        <strain evidence="4">MMS-VB-114</strain>
    </source>
</reference>
<keyword evidence="5" id="KW-1185">Reference proteome</keyword>
<evidence type="ECO:0000256" key="3">
    <source>
        <dbReference type="SAM" id="SignalP"/>
    </source>
</evidence>
<evidence type="ECO:0000313" key="5">
    <source>
        <dbReference type="Proteomes" id="UP000217221"/>
    </source>
</evidence>
<dbReference type="OrthoDB" id="5507417at2"/>
<dbReference type="RefSeq" id="WP_095697940.1">
    <property type="nucleotide sequence ID" value="NZ_CP016782.1"/>
</dbReference>
<protein>
    <submittedName>
        <fullName evidence="4">Uncharacterized protein</fullName>
    </submittedName>
</protein>
<dbReference type="KEGG" id="plim:PHILAsVB114_03080"/>
<evidence type="ECO:0000256" key="2">
    <source>
        <dbReference type="SAM" id="MobiDB-lite"/>
    </source>
</evidence>
<organism evidence="4 5">
    <name type="scientific">Candidatus Planktophila limnetica</name>
    <dbReference type="NCBI Taxonomy" id="573600"/>
    <lineage>
        <taxon>Bacteria</taxon>
        <taxon>Bacillati</taxon>
        <taxon>Actinomycetota</taxon>
        <taxon>Actinomycetes</taxon>
        <taxon>Candidatus Nanopelagicales</taxon>
        <taxon>Candidatus Nanopelagicaceae</taxon>
        <taxon>Candidatus Planktophila</taxon>
    </lineage>
</organism>
<accession>A0A249LEW6</accession>
<evidence type="ECO:0000313" key="4">
    <source>
        <dbReference type="EMBL" id="ASY27642.1"/>
    </source>
</evidence>
<dbReference type="SUPFAM" id="SSF48452">
    <property type="entry name" value="TPR-like"/>
    <property type="match status" value="1"/>
</dbReference>
<feature type="region of interest" description="Disordered" evidence="2">
    <location>
        <begin position="26"/>
        <end position="52"/>
    </location>
</feature>